<feature type="non-terminal residue" evidence="2">
    <location>
        <position position="136"/>
    </location>
</feature>
<feature type="signal peptide" evidence="1">
    <location>
        <begin position="1"/>
        <end position="21"/>
    </location>
</feature>
<reference evidence="2" key="1">
    <citation type="submission" date="2003-09" db="EMBL/GenBank/DDBJ databases">
        <title>Direct RT-PCR amplification of mature mRNAs in cytoplasm micropipetted from barley coleoptile epidermal cell - A model system for analyzing gene expression in host cells attacked by powdery mildew of barley.</title>
        <authorList>
            <person name="Fujita K."/>
            <person name="Matsuda Y."/>
            <person name="Wada M."/>
            <person name="Hirai Y."/>
            <person name="Mori K."/>
            <person name="Nonomura T."/>
            <person name="Kakutani K."/>
            <person name="Toyoda H."/>
        </authorList>
    </citation>
    <scope>NUCLEOTIDE SEQUENCE</scope>
</reference>
<keyword evidence="1" id="KW-0732">Signal</keyword>
<organism evidence="2">
    <name type="scientific">Hordeum vulgare</name>
    <name type="common">Barley</name>
    <dbReference type="NCBI Taxonomy" id="4513"/>
    <lineage>
        <taxon>Eukaryota</taxon>
        <taxon>Viridiplantae</taxon>
        <taxon>Streptophyta</taxon>
        <taxon>Embryophyta</taxon>
        <taxon>Tracheophyta</taxon>
        <taxon>Spermatophyta</taxon>
        <taxon>Magnoliopsida</taxon>
        <taxon>Liliopsida</taxon>
        <taxon>Poales</taxon>
        <taxon>Poaceae</taxon>
        <taxon>BOP clade</taxon>
        <taxon>Pooideae</taxon>
        <taxon>Triticodae</taxon>
        <taxon>Triticeae</taxon>
        <taxon>Hordeinae</taxon>
        <taxon>Hordeum</taxon>
    </lineage>
</organism>
<evidence type="ECO:0000313" key="2">
    <source>
        <dbReference type="EMBL" id="BAC87786.1"/>
    </source>
</evidence>
<evidence type="ECO:0000256" key="1">
    <source>
        <dbReference type="SAM" id="SignalP"/>
    </source>
</evidence>
<dbReference type="AlphaFoldDB" id="Q75XV9"/>
<accession>Q75XV9</accession>
<proteinExistence type="predicted"/>
<protein>
    <submittedName>
        <fullName evidence="2">Chitinase2</fullName>
    </submittedName>
</protein>
<gene>
    <name evidence="2" type="primary">CHI</name>
</gene>
<feature type="chain" id="PRO_5004286854" evidence="1">
    <location>
        <begin position="22"/>
        <end position="136"/>
    </location>
</feature>
<dbReference type="EMBL" id="AB120304">
    <property type="protein sequence ID" value="BAC87786.1"/>
    <property type="molecule type" value="Genomic_DNA"/>
</dbReference>
<sequence length="136" mass="15408">MARYAALAALLLAVAVGGAAAQGVGSVITQSVYAEHAAQPRQLAVPGQGVLHVRRLHRRRQHLPGLRHHRQRRRRQARARRLLRPDLPRDYRRDERRRRPVPMGLLLQGGDKQGHVSTLLWTGTHSIDRAVQLRSR</sequence>
<name>Q75XV9_HORVU</name>